<keyword evidence="1" id="KW-0812">Transmembrane</keyword>
<dbReference type="EMBL" id="UINC01007243">
    <property type="protein sequence ID" value="SVA32232.1"/>
    <property type="molecule type" value="Genomic_DNA"/>
</dbReference>
<accession>A0A381UVQ5</accession>
<feature type="transmembrane region" description="Helical" evidence="1">
    <location>
        <begin position="70"/>
        <end position="91"/>
    </location>
</feature>
<keyword evidence="1" id="KW-1133">Transmembrane helix</keyword>
<protein>
    <submittedName>
        <fullName evidence="2">Uncharacterized protein</fullName>
    </submittedName>
</protein>
<sequence length="99" mass="10553">MGQGETFDDLVGLFRRYVRQETVEPLRSLGRYILFGAAGSVLVGVGMVLLAVGALRGLQVWGELDGRWSWVPYLVAALPLALAGVRAASLIGKSGRSHG</sequence>
<gene>
    <name evidence="2" type="ORF">METZ01_LOCUS85086</name>
</gene>
<feature type="transmembrane region" description="Helical" evidence="1">
    <location>
        <begin position="32"/>
        <end position="58"/>
    </location>
</feature>
<reference evidence="2" key="1">
    <citation type="submission" date="2018-05" db="EMBL/GenBank/DDBJ databases">
        <authorList>
            <person name="Lanie J.A."/>
            <person name="Ng W.-L."/>
            <person name="Kazmierczak K.M."/>
            <person name="Andrzejewski T.M."/>
            <person name="Davidsen T.M."/>
            <person name="Wayne K.J."/>
            <person name="Tettelin H."/>
            <person name="Glass J.I."/>
            <person name="Rusch D."/>
            <person name="Podicherti R."/>
            <person name="Tsui H.-C.T."/>
            <person name="Winkler M.E."/>
        </authorList>
    </citation>
    <scope>NUCLEOTIDE SEQUENCE</scope>
</reference>
<keyword evidence="1" id="KW-0472">Membrane</keyword>
<evidence type="ECO:0000256" key="1">
    <source>
        <dbReference type="SAM" id="Phobius"/>
    </source>
</evidence>
<name>A0A381UVQ5_9ZZZZ</name>
<evidence type="ECO:0000313" key="2">
    <source>
        <dbReference type="EMBL" id="SVA32232.1"/>
    </source>
</evidence>
<proteinExistence type="predicted"/>
<dbReference type="AlphaFoldDB" id="A0A381UVQ5"/>
<organism evidence="2">
    <name type="scientific">marine metagenome</name>
    <dbReference type="NCBI Taxonomy" id="408172"/>
    <lineage>
        <taxon>unclassified sequences</taxon>
        <taxon>metagenomes</taxon>
        <taxon>ecological metagenomes</taxon>
    </lineage>
</organism>